<sequence>MPFCLCSDSFLFNTLTKTCDLQEILSQDWQSKPVLGSIYDMAGPVFCSVDVYMDFTAKYPDAELGKPRPDTSTLKAALKAGLALSSGRYPVYTEKKTNFYESEPRQDGDGRKPEDFVPLIHVDEIFLTQRGEDAHSVNFSAILALPGRRALYMVALLRGDPEAAAKLHAAMSNLTIKMEQQLHINLPEFHITHKRLEIVGDSWREKMTAMANKEFNLTAWIPKKIGVDKIGAYEVTPPRSARSEGRSQRQRAALGLGFGAFITMSLATFIVARRRLGYTKVDSRPGMDSILLAE</sequence>
<keyword evidence="1" id="KW-0472">Membrane</keyword>
<keyword evidence="4" id="KW-1185">Reference proteome</keyword>
<organism evidence="2">
    <name type="scientific">Cladocopium goreaui</name>
    <dbReference type="NCBI Taxonomy" id="2562237"/>
    <lineage>
        <taxon>Eukaryota</taxon>
        <taxon>Sar</taxon>
        <taxon>Alveolata</taxon>
        <taxon>Dinophyceae</taxon>
        <taxon>Suessiales</taxon>
        <taxon>Symbiodiniaceae</taxon>
        <taxon>Cladocopium</taxon>
    </lineage>
</organism>
<proteinExistence type="predicted"/>
<protein>
    <submittedName>
        <fullName evidence="2">Uncharacterized protein</fullName>
    </submittedName>
</protein>
<reference evidence="2" key="1">
    <citation type="submission" date="2022-10" db="EMBL/GenBank/DDBJ databases">
        <authorList>
            <person name="Chen Y."/>
            <person name="Dougan E. K."/>
            <person name="Chan C."/>
            <person name="Rhodes N."/>
            <person name="Thang M."/>
        </authorList>
    </citation>
    <scope>NUCLEOTIDE SEQUENCE</scope>
</reference>
<dbReference type="EMBL" id="CAMXCT030000316">
    <property type="protein sequence ID" value="CAL4764351.1"/>
    <property type="molecule type" value="Genomic_DNA"/>
</dbReference>
<evidence type="ECO:0000313" key="2">
    <source>
        <dbReference type="EMBL" id="CAI3977039.1"/>
    </source>
</evidence>
<dbReference type="AlphaFoldDB" id="A0A9P1BPF6"/>
<name>A0A9P1BPF6_9DINO</name>
<accession>A0A9P1BPF6</accession>
<evidence type="ECO:0000313" key="3">
    <source>
        <dbReference type="EMBL" id="CAL1130414.1"/>
    </source>
</evidence>
<keyword evidence="1" id="KW-1133">Transmembrane helix</keyword>
<dbReference type="EMBL" id="CAMXCT010000316">
    <property type="protein sequence ID" value="CAI3977039.1"/>
    <property type="molecule type" value="Genomic_DNA"/>
</dbReference>
<evidence type="ECO:0000313" key="4">
    <source>
        <dbReference type="Proteomes" id="UP001152797"/>
    </source>
</evidence>
<gene>
    <name evidence="2" type="ORF">C1SCF055_LOCUS5218</name>
</gene>
<evidence type="ECO:0000256" key="1">
    <source>
        <dbReference type="SAM" id="Phobius"/>
    </source>
</evidence>
<keyword evidence="1" id="KW-0812">Transmembrane</keyword>
<dbReference type="Proteomes" id="UP001152797">
    <property type="component" value="Unassembled WGS sequence"/>
</dbReference>
<reference evidence="3" key="2">
    <citation type="submission" date="2024-04" db="EMBL/GenBank/DDBJ databases">
        <authorList>
            <person name="Chen Y."/>
            <person name="Shah S."/>
            <person name="Dougan E. K."/>
            <person name="Thang M."/>
            <person name="Chan C."/>
        </authorList>
    </citation>
    <scope>NUCLEOTIDE SEQUENCE [LARGE SCALE GENOMIC DNA]</scope>
</reference>
<feature type="transmembrane region" description="Helical" evidence="1">
    <location>
        <begin position="252"/>
        <end position="272"/>
    </location>
</feature>
<comment type="caution">
    <text evidence="2">The sequence shown here is derived from an EMBL/GenBank/DDBJ whole genome shotgun (WGS) entry which is preliminary data.</text>
</comment>
<dbReference type="EMBL" id="CAMXCT020000316">
    <property type="protein sequence ID" value="CAL1130414.1"/>
    <property type="molecule type" value="Genomic_DNA"/>
</dbReference>